<dbReference type="GO" id="GO:0016747">
    <property type="term" value="F:acyltransferase activity, transferring groups other than amino-acyl groups"/>
    <property type="evidence" value="ECO:0007669"/>
    <property type="project" value="InterPro"/>
</dbReference>
<dbReference type="Proteomes" id="UP000219050">
    <property type="component" value="Chromosome"/>
</dbReference>
<dbReference type="PANTHER" id="PTHR43877">
    <property type="entry name" value="AMINOALKYLPHOSPHONATE N-ACETYLTRANSFERASE-RELATED-RELATED"/>
    <property type="match status" value="1"/>
</dbReference>
<dbReference type="KEGG" id="cmag:CBW24_01245"/>
<evidence type="ECO:0000313" key="5">
    <source>
        <dbReference type="Proteomes" id="UP000219050"/>
    </source>
</evidence>
<dbReference type="OrthoDB" id="273614at2"/>
<keyword evidence="5" id="KW-1185">Reference proteome</keyword>
<organism evidence="4 5">
    <name type="scientific">Pacificitalea manganoxidans</name>
    <dbReference type="NCBI Taxonomy" id="1411902"/>
    <lineage>
        <taxon>Bacteria</taxon>
        <taxon>Pseudomonadati</taxon>
        <taxon>Pseudomonadota</taxon>
        <taxon>Alphaproteobacteria</taxon>
        <taxon>Rhodobacterales</taxon>
        <taxon>Paracoccaceae</taxon>
        <taxon>Pacificitalea</taxon>
    </lineage>
</organism>
<protein>
    <recommendedName>
        <fullName evidence="3">N-acetyltransferase domain-containing protein</fullName>
    </recommendedName>
</protein>
<dbReference type="InterPro" id="IPR050832">
    <property type="entry name" value="Bact_Acetyltransf"/>
</dbReference>
<proteinExistence type="predicted"/>
<sequence length="195" mass="20750">MTDLRVAKGFAPDEAPEIAALFWQAFGPKLGRLLGPEPAARAYLAAVLQPRQALVARRGNGPPLGFAGVKQGAVGLMAGGLRELRDSYGLFGTLWRAPLLDLMANEAAPGTVVLDGIGVAACARGQGIGTALIEALHHEARQTGARQVRLELVEDNLRARALYERLGFRAAGRHRLGLTAPLLGHKRTVVMVRPL</sequence>
<reference evidence="4 5" key="1">
    <citation type="submission" date="2017-05" db="EMBL/GenBank/DDBJ databases">
        <title>Comparative genomic and metabolic analysis of manganese-oxidizing mechanisms in Celeribater manganoxidans DY25T: its adaption to the environment of polymetallic nodule.</title>
        <authorList>
            <person name="Wang X."/>
        </authorList>
    </citation>
    <scope>NUCLEOTIDE SEQUENCE [LARGE SCALE GENOMIC DNA]</scope>
    <source>
        <strain evidence="4 5">DY25</strain>
    </source>
</reference>
<keyword evidence="2" id="KW-0012">Acyltransferase</keyword>
<evidence type="ECO:0000256" key="1">
    <source>
        <dbReference type="ARBA" id="ARBA00022679"/>
    </source>
</evidence>
<dbReference type="RefSeq" id="WP_097374081.1">
    <property type="nucleotide sequence ID" value="NZ_CP021404.1"/>
</dbReference>
<keyword evidence="1" id="KW-0808">Transferase</keyword>
<dbReference type="EMBL" id="CP021404">
    <property type="protein sequence ID" value="ATI43245.1"/>
    <property type="molecule type" value="Genomic_DNA"/>
</dbReference>
<dbReference type="InterPro" id="IPR016181">
    <property type="entry name" value="Acyl_CoA_acyltransferase"/>
</dbReference>
<evidence type="ECO:0000259" key="3">
    <source>
        <dbReference type="PROSITE" id="PS51186"/>
    </source>
</evidence>
<dbReference type="PROSITE" id="PS51186">
    <property type="entry name" value="GNAT"/>
    <property type="match status" value="1"/>
</dbReference>
<accession>A0A291M3G3</accession>
<gene>
    <name evidence="4" type="ORF">CBW24_01245</name>
</gene>
<evidence type="ECO:0000313" key="4">
    <source>
        <dbReference type="EMBL" id="ATI43245.1"/>
    </source>
</evidence>
<name>A0A291M3G3_9RHOB</name>
<dbReference type="CDD" id="cd04301">
    <property type="entry name" value="NAT_SF"/>
    <property type="match status" value="1"/>
</dbReference>
<dbReference type="InterPro" id="IPR000182">
    <property type="entry name" value="GNAT_dom"/>
</dbReference>
<dbReference type="SUPFAM" id="SSF55729">
    <property type="entry name" value="Acyl-CoA N-acyltransferases (Nat)"/>
    <property type="match status" value="1"/>
</dbReference>
<evidence type="ECO:0000256" key="2">
    <source>
        <dbReference type="ARBA" id="ARBA00023315"/>
    </source>
</evidence>
<dbReference type="AlphaFoldDB" id="A0A291M3G3"/>
<feature type="domain" description="N-acetyltransferase" evidence="3">
    <location>
        <begin position="2"/>
        <end position="195"/>
    </location>
</feature>
<dbReference type="Gene3D" id="3.40.630.30">
    <property type="match status" value="1"/>
</dbReference>
<dbReference type="Pfam" id="PF00583">
    <property type="entry name" value="Acetyltransf_1"/>
    <property type="match status" value="1"/>
</dbReference>